<evidence type="ECO:0000313" key="6">
    <source>
        <dbReference type="Proteomes" id="UP000722459"/>
    </source>
</evidence>
<dbReference type="Gene3D" id="1.10.60.20">
    <property type="entry name" value="Ribosomal protein S17e-like"/>
    <property type="match status" value="1"/>
</dbReference>
<dbReference type="AlphaFoldDB" id="A0A8T5GFS5"/>
<dbReference type="SUPFAM" id="SSF116820">
    <property type="entry name" value="Rps17e-like"/>
    <property type="match status" value="1"/>
</dbReference>
<evidence type="ECO:0000313" key="5">
    <source>
        <dbReference type="EMBL" id="MBT4870835.1"/>
    </source>
</evidence>
<gene>
    <name evidence="5" type="ORF">HON47_04630</name>
</gene>
<evidence type="ECO:0000256" key="2">
    <source>
        <dbReference type="ARBA" id="ARBA00022980"/>
    </source>
</evidence>
<organism evidence="5 6">
    <name type="scientific">Candidatus Iainarchaeum sp</name>
    <dbReference type="NCBI Taxonomy" id="3101447"/>
    <lineage>
        <taxon>Archaea</taxon>
        <taxon>Candidatus Iainarchaeota</taxon>
        <taxon>Candidatus Iainarchaeia</taxon>
        <taxon>Candidatus Iainarchaeales</taxon>
        <taxon>Candidatus Iainarchaeaceae</taxon>
        <taxon>Candidatus Iainarchaeum</taxon>
    </lineage>
</organism>
<dbReference type="InterPro" id="IPR036401">
    <property type="entry name" value="Ribosomal_eS17_sf"/>
</dbReference>
<dbReference type="GO" id="GO:0005840">
    <property type="term" value="C:ribosome"/>
    <property type="evidence" value="ECO:0007669"/>
    <property type="project" value="UniProtKB-KW"/>
</dbReference>
<dbReference type="GO" id="GO:0003735">
    <property type="term" value="F:structural constituent of ribosome"/>
    <property type="evidence" value="ECO:0007669"/>
    <property type="project" value="InterPro"/>
</dbReference>
<sequence>MGKAVSKGLKYRAEVLLRELPDKYGKDFEKNKASLNELELGLSKTHRNILAGYIIRLAVRAESV</sequence>
<reference evidence="5" key="1">
    <citation type="journal article" date="2021" name="ISME J.">
        <title>Mercury methylation by metabolically versatile and cosmopolitan marine bacteria.</title>
        <authorList>
            <person name="Lin H."/>
            <person name="Ascher D.B."/>
            <person name="Myung Y."/>
            <person name="Lamborg C.H."/>
            <person name="Hallam S.J."/>
            <person name="Gionfriddo C.M."/>
            <person name="Holt K.E."/>
            <person name="Moreau J.W."/>
        </authorList>
    </citation>
    <scope>NUCLEOTIDE SEQUENCE</scope>
    <source>
        <strain evidence="5">SI075_bin30</strain>
    </source>
</reference>
<evidence type="ECO:0000256" key="1">
    <source>
        <dbReference type="ARBA" id="ARBA00010444"/>
    </source>
</evidence>
<evidence type="ECO:0000256" key="3">
    <source>
        <dbReference type="ARBA" id="ARBA00023274"/>
    </source>
</evidence>
<keyword evidence="2 5" id="KW-0689">Ribosomal protein</keyword>
<dbReference type="Proteomes" id="UP000722459">
    <property type="component" value="Unassembled WGS sequence"/>
</dbReference>
<evidence type="ECO:0000256" key="4">
    <source>
        <dbReference type="ARBA" id="ARBA00035394"/>
    </source>
</evidence>
<name>A0A8T5GFS5_9ARCH</name>
<protein>
    <recommendedName>
        <fullName evidence="4">30S ribosomal protein S17e</fullName>
    </recommendedName>
</protein>
<dbReference type="GO" id="GO:1990904">
    <property type="term" value="C:ribonucleoprotein complex"/>
    <property type="evidence" value="ECO:0007669"/>
    <property type="project" value="UniProtKB-KW"/>
</dbReference>
<keyword evidence="3" id="KW-0687">Ribonucleoprotein</keyword>
<dbReference type="GO" id="GO:0006412">
    <property type="term" value="P:translation"/>
    <property type="evidence" value="ECO:0007669"/>
    <property type="project" value="InterPro"/>
</dbReference>
<comment type="similarity">
    <text evidence="1">Belongs to the eukaryotic ribosomal protein eS17 family.</text>
</comment>
<dbReference type="EMBL" id="JABJNZ010000059">
    <property type="protein sequence ID" value="MBT4870835.1"/>
    <property type="molecule type" value="Genomic_DNA"/>
</dbReference>
<accession>A0A8T5GFS5</accession>
<proteinExistence type="inferred from homology"/>
<dbReference type="Pfam" id="PF00833">
    <property type="entry name" value="Ribosomal_S17e"/>
    <property type="match status" value="1"/>
</dbReference>
<dbReference type="InterPro" id="IPR001210">
    <property type="entry name" value="Ribosomal_eS17"/>
</dbReference>
<comment type="caution">
    <text evidence="5">The sequence shown here is derived from an EMBL/GenBank/DDBJ whole genome shotgun (WGS) entry which is preliminary data.</text>
</comment>